<evidence type="ECO:0000256" key="4">
    <source>
        <dbReference type="ARBA" id="ARBA00022519"/>
    </source>
</evidence>
<dbReference type="PANTHER" id="PTHR30012">
    <property type="entry name" value="GENERAL SECRETION PATHWAY PROTEIN"/>
    <property type="match status" value="1"/>
</dbReference>
<evidence type="ECO:0000256" key="7">
    <source>
        <dbReference type="ARBA" id="ARBA00023136"/>
    </source>
</evidence>
<dbReference type="InterPro" id="IPR042094">
    <property type="entry name" value="T2SS_GspF_sf"/>
</dbReference>
<dbReference type="STRING" id="1798657.A2648_01200"/>
<evidence type="ECO:0000313" key="11">
    <source>
        <dbReference type="Proteomes" id="UP000178841"/>
    </source>
</evidence>
<feature type="domain" description="Type II secretion system protein GspF" evidence="9">
    <location>
        <begin position="274"/>
        <end position="395"/>
    </location>
</feature>
<dbReference type="GO" id="GO:0005886">
    <property type="term" value="C:plasma membrane"/>
    <property type="evidence" value="ECO:0007669"/>
    <property type="project" value="UniProtKB-SubCell"/>
</dbReference>
<feature type="transmembrane region" description="Helical" evidence="8">
    <location>
        <begin position="168"/>
        <end position="191"/>
    </location>
</feature>
<gene>
    <name evidence="10" type="ORF">A2648_01200</name>
</gene>
<evidence type="ECO:0000256" key="3">
    <source>
        <dbReference type="ARBA" id="ARBA00022475"/>
    </source>
</evidence>
<dbReference type="Proteomes" id="UP000178841">
    <property type="component" value="Unassembled WGS sequence"/>
</dbReference>
<feature type="transmembrane region" description="Helical" evidence="8">
    <location>
        <begin position="211"/>
        <end position="238"/>
    </location>
</feature>
<accession>A0A1G2CS22</accession>
<dbReference type="InterPro" id="IPR018076">
    <property type="entry name" value="T2SS_GspF_dom"/>
</dbReference>
<dbReference type="Pfam" id="PF00482">
    <property type="entry name" value="T2SSF"/>
    <property type="match status" value="2"/>
</dbReference>
<dbReference type="AlphaFoldDB" id="A0A1G2CS22"/>
<evidence type="ECO:0000256" key="6">
    <source>
        <dbReference type="ARBA" id="ARBA00022989"/>
    </source>
</evidence>
<comment type="similarity">
    <text evidence="2">Belongs to the GSP F family.</text>
</comment>
<evidence type="ECO:0000256" key="2">
    <source>
        <dbReference type="ARBA" id="ARBA00005745"/>
    </source>
</evidence>
<feature type="transmembrane region" description="Helical" evidence="8">
    <location>
        <begin position="378"/>
        <end position="397"/>
    </location>
</feature>
<evidence type="ECO:0000256" key="5">
    <source>
        <dbReference type="ARBA" id="ARBA00022692"/>
    </source>
</evidence>
<proteinExistence type="inferred from homology"/>
<dbReference type="PANTHER" id="PTHR30012:SF0">
    <property type="entry name" value="TYPE II SECRETION SYSTEM PROTEIN F-RELATED"/>
    <property type="match status" value="1"/>
</dbReference>
<dbReference type="EMBL" id="MHLH01000010">
    <property type="protein sequence ID" value="OGZ04185.1"/>
    <property type="molecule type" value="Genomic_DNA"/>
</dbReference>
<dbReference type="Gene3D" id="1.20.81.30">
    <property type="entry name" value="Type II secretion system (T2SS), domain F"/>
    <property type="match status" value="2"/>
</dbReference>
<dbReference type="FunFam" id="1.20.81.30:FF:000001">
    <property type="entry name" value="Type II secretion system protein F"/>
    <property type="match status" value="2"/>
</dbReference>
<organism evidence="10 11">
    <name type="scientific">Candidatus Lloydbacteria bacterium RIFCSPHIGHO2_01_FULL_41_20</name>
    <dbReference type="NCBI Taxonomy" id="1798657"/>
    <lineage>
        <taxon>Bacteria</taxon>
        <taxon>Candidatus Lloydiibacteriota</taxon>
    </lineage>
</organism>
<keyword evidence="7 8" id="KW-0472">Membrane</keyword>
<evidence type="ECO:0000313" key="10">
    <source>
        <dbReference type="EMBL" id="OGZ04185.1"/>
    </source>
</evidence>
<sequence length="403" mass="44283">MVFKYTVIEAGGAKKEGTIDAQSKDLAIAALQRLNLVIVSVKEEDTQPFLQKNFSFFSSGVALKDVVILSRQISTLFEAQVSAVKTFRLLGSESKNLVLQKSITQVADDIQTGIPISTAMNKHPNIFSPFYVNMVHAGEESGKLNQTFAYLADYLDRSYGLTIKTRNALIYPAFVIITFIAVMVMMLTLVIPKLSSILIESGQAIPFYTKLVIGISDFLIDYGIFILVFLVLGVLYLIRLNSKEGGRVYFDSLQISLPFVGGLYQKLYLSRIADNMDTMLSSGISMLHAIEITSSVVGNKVYEKILNETQEAIKGGNAFSDAFSKYPAEIPSIMIQMIKVGEETGELGYILKMLAKFYRREVETAVDTVVELIEPAMIIALGVGVGLLITSVLIPIYDIAGGI</sequence>
<dbReference type="PRINTS" id="PR00812">
    <property type="entry name" value="BCTERIALGSPF"/>
</dbReference>
<feature type="domain" description="Type II secretion system protein GspF" evidence="9">
    <location>
        <begin position="70"/>
        <end position="192"/>
    </location>
</feature>
<evidence type="ECO:0000256" key="1">
    <source>
        <dbReference type="ARBA" id="ARBA00004429"/>
    </source>
</evidence>
<evidence type="ECO:0000259" key="9">
    <source>
        <dbReference type="Pfam" id="PF00482"/>
    </source>
</evidence>
<protein>
    <recommendedName>
        <fullName evidence="9">Type II secretion system protein GspF domain-containing protein</fullName>
    </recommendedName>
</protein>
<keyword evidence="6 8" id="KW-1133">Transmembrane helix</keyword>
<keyword evidence="4" id="KW-0997">Cell inner membrane</keyword>
<keyword evidence="5 8" id="KW-0812">Transmembrane</keyword>
<evidence type="ECO:0000256" key="8">
    <source>
        <dbReference type="SAM" id="Phobius"/>
    </source>
</evidence>
<name>A0A1G2CS22_9BACT</name>
<keyword evidence="3" id="KW-1003">Cell membrane</keyword>
<comment type="caution">
    <text evidence="10">The sequence shown here is derived from an EMBL/GenBank/DDBJ whole genome shotgun (WGS) entry which is preliminary data.</text>
</comment>
<reference evidence="10 11" key="1">
    <citation type="journal article" date="2016" name="Nat. Commun.">
        <title>Thousands of microbial genomes shed light on interconnected biogeochemical processes in an aquifer system.</title>
        <authorList>
            <person name="Anantharaman K."/>
            <person name="Brown C.T."/>
            <person name="Hug L.A."/>
            <person name="Sharon I."/>
            <person name="Castelle C.J."/>
            <person name="Probst A.J."/>
            <person name="Thomas B.C."/>
            <person name="Singh A."/>
            <person name="Wilkins M.J."/>
            <person name="Karaoz U."/>
            <person name="Brodie E.L."/>
            <person name="Williams K.H."/>
            <person name="Hubbard S.S."/>
            <person name="Banfield J.F."/>
        </authorList>
    </citation>
    <scope>NUCLEOTIDE SEQUENCE [LARGE SCALE GENOMIC DNA]</scope>
</reference>
<comment type="subcellular location">
    <subcellularLocation>
        <location evidence="1">Cell inner membrane</location>
        <topology evidence="1">Multi-pass membrane protein</topology>
    </subcellularLocation>
</comment>
<dbReference type="InterPro" id="IPR003004">
    <property type="entry name" value="GspF/PilC"/>
</dbReference>